<reference evidence="1 2" key="1">
    <citation type="submission" date="2016-11" db="EMBL/GenBank/DDBJ databases">
        <title>Draft Genome Sequences of Nine Cyanobacterial Strains from Diverse Habitats.</title>
        <authorList>
            <person name="Zhu T."/>
            <person name="Hou S."/>
            <person name="Lu X."/>
            <person name="Hess W.R."/>
        </authorList>
    </citation>
    <scope>NUCLEOTIDE SEQUENCE [LARGE SCALE GENOMIC DNA]</scope>
    <source>
        <strain evidence="1 2">IAM M-71</strain>
    </source>
</reference>
<dbReference type="OrthoDB" id="9815166at2"/>
<accession>A0A1U7IM34</accession>
<evidence type="ECO:0000313" key="2">
    <source>
        <dbReference type="Proteomes" id="UP000185860"/>
    </source>
</evidence>
<sequence>MQTKLTLRLDETLIAKAKNWAKSRNVSLSEAVAEFFEHLPEPDRPLQLSTWTQSLVGVIKSTGEIPNNEALREEYIDYLEEKYQ</sequence>
<evidence type="ECO:0000313" key="1">
    <source>
        <dbReference type="EMBL" id="OKH38278.1"/>
    </source>
</evidence>
<dbReference type="InterPro" id="IPR045944">
    <property type="entry name" value="DUF6364"/>
</dbReference>
<proteinExistence type="predicted"/>
<dbReference type="RefSeq" id="WP_073593246.1">
    <property type="nucleotide sequence ID" value="NZ_MRCE01000008.1"/>
</dbReference>
<evidence type="ECO:0008006" key="3">
    <source>
        <dbReference type="Google" id="ProtNLM"/>
    </source>
</evidence>
<protein>
    <recommendedName>
        <fullName evidence="3">CopG family transcriptional regulator</fullName>
    </recommendedName>
</protein>
<dbReference type="Proteomes" id="UP000185860">
    <property type="component" value="Unassembled WGS sequence"/>
</dbReference>
<organism evidence="1 2">
    <name type="scientific">[Phormidium ambiguum] IAM M-71</name>
    <dbReference type="NCBI Taxonomy" id="454136"/>
    <lineage>
        <taxon>Bacteria</taxon>
        <taxon>Bacillati</taxon>
        <taxon>Cyanobacteriota</taxon>
        <taxon>Cyanophyceae</taxon>
        <taxon>Oscillatoriophycideae</taxon>
        <taxon>Aerosakkonematales</taxon>
        <taxon>Aerosakkonemataceae</taxon>
        <taxon>Floridanema</taxon>
    </lineage>
</organism>
<name>A0A1U7IM34_9CYAN</name>
<dbReference type="EMBL" id="MRCE01000008">
    <property type="protein sequence ID" value="OKH38278.1"/>
    <property type="molecule type" value="Genomic_DNA"/>
</dbReference>
<dbReference type="InterPro" id="IPR010985">
    <property type="entry name" value="Ribbon_hlx_hlx"/>
</dbReference>
<dbReference type="SUPFAM" id="SSF47598">
    <property type="entry name" value="Ribbon-helix-helix"/>
    <property type="match status" value="1"/>
</dbReference>
<comment type="caution">
    <text evidence="1">The sequence shown here is derived from an EMBL/GenBank/DDBJ whole genome shotgun (WGS) entry which is preliminary data.</text>
</comment>
<dbReference type="Pfam" id="PF19891">
    <property type="entry name" value="DUF6364"/>
    <property type="match status" value="1"/>
</dbReference>
<gene>
    <name evidence="1" type="ORF">NIES2119_09540</name>
</gene>
<dbReference type="AlphaFoldDB" id="A0A1U7IM34"/>
<dbReference type="GO" id="GO:0006355">
    <property type="term" value="P:regulation of DNA-templated transcription"/>
    <property type="evidence" value="ECO:0007669"/>
    <property type="project" value="InterPro"/>
</dbReference>
<dbReference type="STRING" id="454136.NIES2119_09540"/>